<dbReference type="PANTHER" id="PTHR43685">
    <property type="entry name" value="GLYCOSYLTRANSFERASE"/>
    <property type="match status" value="1"/>
</dbReference>
<keyword evidence="3" id="KW-1185">Reference proteome</keyword>
<dbReference type="GO" id="GO:0016740">
    <property type="term" value="F:transferase activity"/>
    <property type="evidence" value="ECO:0007669"/>
    <property type="project" value="UniProtKB-KW"/>
</dbReference>
<accession>A0A0D0Q441</accession>
<keyword evidence="2" id="KW-0808">Transferase</keyword>
<protein>
    <submittedName>
        <fullName evidence="2">Putative glycosyltransferase</fullName>
    </submittedName>
</protein>
<dbReference type="EMBL" id="AONG01000010">
    <property type="protein sequence ID" value="KIQ69279.1"/>
    <property type="molecule type" value="Genomic_DNA"/>
</dbReference>
<dbReference type="PANTHER" id="PTHR43685:SF2">
    <property type="entry name" value="GLYCOSYLTRANSFERASE 2-LIKE DOMAIN-CONTAINING PROTEIN"/>
    <property type="match status" value="1"/>
</dbReference>
<evidence type="ECO:0000259" key="1">
    <source>
        <dbReference type="Pfam" id="PF00535"/>
    </source>
</evidence>
<dbReference type="AlphaFoldDB" id="A0A0D0Q441"/>
<dbReference type="STRING" id="1123501.Wenmar_02350"/>
<organism evidence="2 3">
    <name type="scientific">Wenxinia marina DSM 24838</name>
    <dbReference type="NCBI Taxonomy" id="1123501"/>
    <lineage>
        <taxon>Bacteria</taxon>
        <taxon>Pseudomonadati</taxon>
        <taxon>Pseudomonadota</taxon>
        <taxon>Alphaproteobacteria</taxon>
        <taxon>Rhodobacterales</taxon>
        <taxon>Roseobacteraceae</taxon>
        <taxon>Wenxinia</taxon>
    </lineage>
</organism>
<reference evidence="2 3" key="1">
    <citation type="submission" date="2013-01" db="EMBL/GenBank/DDBJ databases">
        <authorList>
            <person name="Fiebig A."/>
            <person name="Goeker M."/>
            <person name="Klenk H.-P.P."/>
        </authorList>
    </citation>
    <scope>NUCLEOTIDE SEQUENCE [LARGE SCALE GENOMIC DNA]</scope>
    <source>
        <strain evidence="2 3">DSM 24838</strain>
    </source>
</reference>
<dbReference type="InterPro" id="IPR050834">
    <property type="entry name" value="Glycosyltransf_2"/>
</dbReference>
<dbReference type="InterPro" id="IPR001173">
    <property type="entry name" value="Glyco_trans_2-like"/>
</dbReference>
<comment type="caution">
    <text evidence="2">The sequence shown here is derived from an EMBL/GenBank/DDBJ whole genome shotgun (WGS) entry which is preliminary data.</text>
</comment>
<dbReference type="SUPFAM" id="SSF53448">
    <property type="entry name" value="Nucleotide-diphospho-sugar transferases"/>
    <property type="match status" value="1"/>
</dbReference>
<dbReference type="Proteomes" id="UP000035100">
    <property type="component" value="Unassembled WGS sequence"/>
</dbReference>
<evidence type="ECO:0000313" key="2">
    <source>
        <dbReference type="EMBL" id="KIQ69279.1"/>
    </source>
</evidence>
<evidence type="ECO:0000313" key="3">
    <source>
        <dbReference type="Proteomes" id="UP000035100"/>
    </source>
</evidence>
<dbReference type="InterPro" id="IPR029044">
    <property type="entry name" value="Nucleotide-diphossugar_trans"/>
</dbReference>
<dbReference type="Gene3D" id="3.90.550.10">
    <property type="entry name" value="Spore Coat Polysaccharide Biosynthesis Protein SpsA, Chain A"/>
    <property type="match status" value="1"/>
</dbReference>
<dbReference type="RefSeq" id="WP_018303216.1">
    <property type="nucleotide sequence ID" value="NZ_KB902292.1"/>
</dbReference>
<dbReference type="Pfam" id="PF00535">
    <property type="entry name" value="Glycos_transf_2"/>
    <property type="match status" value="1"/>
</dbReference>
<name>A0A0D0Q441_9RHOB</name>
<proteinExistence type="predicted"/>
<gene>
    <name evidence="2" type="ORF">Wenmar_02350</name>
</gene>
<feature type="domain" description="Glycosyltransferase 2-like" evidence="1">
    <location>
        <begin position="6"/>
        <end position="163"/>
    </location>
</feature>
<sequence>MAHVTAIVPTYNRAALMVDCIDSLLEQSRPPDRVLVVDDGSTDDTVERLRSYASRIHFVTQKNSGKSAALNHGLSVVGQTDYIWICDDDDIADRLGLERLLDCAMGHPQAPFVYGTYKRFRDTPSGRVFEDAPFEGREGEDSFLIQSLEETFAFQFAQLVKRETYEAVGPFRADLPRSIDFEMNIRLARYGVPVRIPDVIFFQRIHSGDRGPASARFKADEALSKWARFGAQITRDATASLELASLRPYFARDWSGDDAKRSELLQRGLIFAQRMMWSEALDDLEACASLAPAGTLPSRGEIQIAESVVRARLALIALQKDKAAMRRLRDLHRRSDYARLIVSAAMRPLVWNARKSLREGLRREAASFLQTLIFVLGPAGALRRIRASLVSGRPAGQ</sequence>